<dbReference type="Gene3D" id="2.60.40.1080">
    <property type="match status" value="2"/>
</dbReference>
<dbReference type="NCBIfam" id="NF047446">
    <property type="entry name" value="barrel_OmpL47"/>
    <property type="match status" value="1"/>
</dbReference>
<keyword evidence="1" id="KW-0378">Hydrolase</keyword>
<dbReference type="GO" id="GO:0016798">
    <property type="term" value="F:hydrolase activity, acting on glycosyl bonds"/>
    <property type="evidence" value="ECO:0007669"/>
    <property type="project" value="InterPro"/>
</dbReference>
<name>A0A4S4BRA5_9BACL</name>
<dbReference type="Gene3D" id="3.30.1920.20">
    <property type="match status" value="1"/>
</dbReference>
<dbReference type="Proteomes" id="UP000310636">
    <property type="component" value="Unassembled WGS sequence"/>
</dbReference>
<protein>
    <recommendedName>
        <fullName evidence="3">BIG2 domain-containing protein</fullName>
    </recommendedName>
</protein>
<dbReference type="InterPro" id="IPR013783">
    <property type="entry name" value="Ig-like_fold"/>
</dbReference>
<gene>
    <name evidence="4" type="ORF">E6C55_18170</name>
</gene>
<dbReference type="RefSeq" id="WP_136371235.1">
    <property type="nucleotide sequence ID" value="NZ_SSOB01000023.1"/>
</dbReference>
<evidence type="ECO:0000256" key="2">
    <source>
        <dbReference type="SAM" id="SignalP"/>
    </source>
</evidence>
<dbReference type="InterPro" id="IPR003343">
    <property type="entry name" value="Big_2"/>
</dbReference>
<evidence type="ECO:0000313" key="5">
    <source>
        <dbReference type="Proteomes" id="UP000310636"/>
    </source>
</evidence>
<organism evidence="4 5">
    <name type="scientific">Cohnella fermenti</name>
    <dbReference type="NCBI Taxonomy" id="2565925"/>
    <lineage>
        <taxon>Bacteria</taxon>
        <taxon>Bacillati</taxon>
        <taxon>Bacillota</taxon>
        <taxon>Bacilli</taxon>
        <taxon>Bacillales</taxon>
        <taxon>Paenibacillaceae</taxon>
        <taxon>Cohnella</taxon>
    </lineage>
</organism>
<dbReference type="Gene3D" id="2.60.120.260">
    <property type="entry name" value="Galactose-binding domain-like"/>
    <property type="match status" value="2"/>
</dbReference>
<dbReference type="AlphaFoldDB" id="A0A4S4BRA5"/>
<dbReference type="SUPFAM" id="SSF49373">
    <property type="entry name" value="Invasin/intimin cell-adhesion fragments"/>
    <property type="match status" value="2"/>
</dbReference>
<feature type="domain" description="BIG2" evidence="3">
    <location>
        <begin position="466"/>
        <end position="545"/>
    </location>
</feature>
<evidence type="ECO:0000256" key="1">
    <source>
        <dbReference type="ARBA" id="ARBA00022801"/>
    </source>
</evidence>
<dbReference type="InterPro" id="IPR008979">
    <property type="entry name" value="Galactose-bd-like_sf"/>
</dbReference>
<dbReference type="OrthoDB" id="340819at2"/>
<dbReference type="SMART" id="SM00635">
    <property type="entry name" value="BID_2"/>
    <property type="match status" value="2"/>
</dbReference>
<sequence>MRSRIISLISLLLALTVGPLFAAPTYADAVVREEVQLDSWNFQFGPDSATSPNPANWISVNTPYSWYPHLTSDDPNLVLNPGFEDGTTSWAPNPTTAVLTVDSTDKHSGEASGRITGRTAIWNAPQQDVTGLLNERGQGTYNGSFWIKLASGADTATLTLAVTATGQTTKYINLAAGAAGSASFTQISGGKNVTWEGTLTKALLYVDTKALLVDFNIDDVSMIKQVESIPTSISLGQDTANLSLGETKTVTATVLNQSGEAIDGLAIAWSSADPSVAAISNTGVITGVHAGATTIQASYGNLSAAVSVTVDPNLAHNPGFENGVASWLANPTTAVLMPDTSVKHSGDASGRISGRTAIWNAPQQDITQALNASGQGTYDSSAWVQLASGSDTATLTLAIYATGQSVKYIPLASGTANSAAFTQLSGSANVTWTGTLTKALLYVDTKKLLVDFNIDDVSMIRQEPPQATILTVNPPSLSLLPGESQSVTATVYDQNNQVMSDAPVTWISDDPIIAAINNGVVTGGSYGTSVVQAIYGSLSAVVMVTVKDMIPPLTSDNAPSGWMNNDVLVTLAASDTGSGVEDTYYTINGGAWHQGTSVLIAAEGVYTLSYWSIDKAGNSEAPHTTIVKIDKTAPLLNVQLDRTSLWPPNHKMVTIHAVLNSSDAASGVASVILTSITSNEPGGGQGDIEAALGTGATSFGLRAARSGSGTGRVYTITYTITDNAGNQSTATCIVTVPHNQ</sequence>
<keyword evidence="5" id="KW-1185">Reference proteome</keyword>
<feature type="domain" description="BIG2" evidence="3">
    <location>
        <begin position="229"/>
        <end position="309"/>
    </location>
</feature>
<evidence type="ECO:0000259" key="3">
    <source>
        <dbReference type="SMART" id="SM00635"/>
    </source>
</evidence>
<reference evidence="4 5" key="1">
    <citation type="submission" date="2019-04" db="EMBL/GenBank/DDBJ databases">
        <title>Cohnella sp. nov. isolated from preserved vegetables.</title>
        <authorList>
            <person name="Lin S.-Y."/>
            <person name="Hung M.-H."/>
            <person name="Young C.-C."/>
        </authorList>
    </citation>
    <scope>NUCLEOTIDE SEQUENCE [LARGE SCALE GENOMIC DNA]</scope>
    <source>
        <strain evidence="4 5">CC-MHH1044</strain>
    </source>
</reference>
<dbReference type="Gene3D" id="2.60.40.10">
    <property type="entry name" value="Immunoglobulins"/>
    <property type="match status" value="1"/>
</dbReference>
<feature type="signal peptide" evidence="2">
    <location>
        <begin position="1"/>
        <end position="22"/>
    </location>
</feature>
<dbReference type="SUPFAM" id="SSF49785">
    <property type="entry name" value="Galactose-binding domain-like"/>
    <property type="match status" value="2"/>
</dbReference>
<dbReference type="InterPro" id="IPR003305">
    <property type="entry name" value="CenC_carb-bd"/>
</dbReference>
<dbReference type="EMBL" id="SSOB01000023">
    <property type="protein sequence ID" value="THF76697.1"/>
    <property type="molecule type" value="Genomic_DNA"/>
</dbReference>
<feature type="chain" id="PRO_5020625818" description="BIG2 domain-containing protein" evidence="2">
    <location>
        <begin position="23"/>
        <end position="740"/>
    </location>
</feature>
<dbReference type="InterPro" id="IPR058094">
    <property type="entry name" value="Ig-like_OmpL47-like"/>
</dbReference>
<keyword evidence="2" id="KW-0732">Signal</keyword>
<dbReference type="Pfam" id="PF02368">
    <property type="entry name" value="Big_2"/>
    <property type="match status" value="1"/>
</dbReference>
<evidence type="ECO:0000313" key="4">
    <source>
        <dbReference type="EMBL" id="THF76697.1"/>
    </source>
</evidence>
<dbReference type="Pfam" id="PF02018">
    <property type="entry name" value="CBM_4_9"/>
    <property type="match status" value="2"/>
</dbReference>
<dbReference type="InterPro" id="IPR008964">
    <property type="entry name" value="Invasin/intimin_cell_adhesion"/>
</dbReference>
<accession>A0A4S4BRA5</accession>
<comment type="caution">
    <text evidence="4">The sequence shown here is derived from an EMBL/GenBank/DDBJ whole genome shotgun (WGS) entry which is preliminary data.</text>
</comment>
<proteinExistence type="predicted"/>